<name>A0A5A8DQA4_CAFRO</name>
<evidence type="ECO:0000256" key="5">
    <source>
        <dbReference type="ARBA" id="ARBA00022927"/>
    </source>
</evidence>
<feature type="domain" description="Importin N-terminal" evidence="8">
    <location>
        <begin position="34"/>
        <end position="100"/>
    </location>
</feature>
<dbReference type="GO" id="GO:0006611">
    <property type="term" value="P:protein export from nucleus"/>
    <property type="evidence" value="ECO:0007669"/>
    <property type="project" value="InterPro"/>
</dbReference>
<dbReference type="Pfam" id="PF18784">
    <property type="entry name" value="CRM1_repeat_2"/>
    <property type="match status" value="1"/>
</dbReference>
<dbReference type="PANTHER" id="PTHR11223:SF2">
    <property type="entry name" value="EXPORTIN-1"/>
    <property type="match status" value="1"/>
</dbReference>
<dbReference type="SUPFAM" id="SSF48371">
    <property type="entry name" value="ARM repeat"/>
    <property type="match status" value="1"/>
</dbReference>
<dbReference type="InterPro" id="IPR040485">
    <property type="entry name" value="XPO1_repeat_3"/>
</dbReference>
<evidence type="ECO:0000256" key="6">
    <source>
        <dbReference type="ARBA" id="ARBA00023242"/>
    </source>
</evidence>
<evidence type="ECO:0000256" key="3">
    <source>
        <dbReference type="ARBA" id="ARBA00022448"/>
    </source>
</evidence>
<dbReference type="InterPro" id="IPR045065">
    <property type="entry name" value="XPO1/5"/>
</dbReference>
<dbReference type="AlphaFoldDB" id="A0A5A8DQA4"/>
<dbReference type="Proteomes" id="UP000324907">
    <property type="component" value="Unassembled WGS sequence"/>
</dbReference>
<evidence type="ECO:0000256" key="1">
    <source>
        <dbReference type="ARBA" id="ARBA00004123"/>
    </source>
</evidence>
<dbReference type="GO" id="GO:0000055">
    <property type="term" value="P:ribosomal large subunit export from nucleus"/>
    <property type="evidence" value="ECO:0007669"/>
    <property type="project" value="TreeGrafter"/>
</dbReference>
<evidence type="ECO:0000313" key="9">
    <source>
        <dbReference type="EMBL" id="KAA0167645.1"/>
    </source>
</evidence>
<dbReference type="InterPro" id="IPR013598">
    <property type="entry name" value="Exportin-1/Importin-b-like"/>
</dbReference>
<dbReference type="InterPro" id="IPR016024">
    <property type="entry name" value="ARM-type_fold"/>
</dbReference>
<dbReference type="GO" id="GO:0031267">
    <property type="term" value="F:small GTPase binding"/>
    <property type="evidence" value="ECO:0007669"/>
    <property type="project" value="InterPro"/>
</dbReference>
<dbReference type="Pfam" id="PF08767">
    <property type="entry name" value="CRM1_C"/>
    <property type="match status" value="1"/>
</dbReference>
<sequence length="1135" mass="123953">MAAIMDSSKPLDTAAFDAMCDAMESPGSPAGTTAREVLEAFRQHPDAWRRVDGILDRCRSDLARVVAAGVLEDAIMLRWETLGRPEQESVRNFISGKIIKLSSDPAEAKREEVFLTKLDVLLVGVLKQDWPHRWPSFIDEMNSSSRAMGEGVCANNMRILRLLSEEVFDLGSGVVADLTSDRRQKLQASLSSELKKIFNLIAFVAASSTSVGTLTETLRALQKYLSWVPASLVLETDLVATLTAKFLPAPAFRTITLDCLTEVVGAEGSEDARWAPRIMEMFGGVMATMARVIPPGADIPGTVRSAKARGSQAEPILVHRLTLFLSGIFRRHLRCLEGSEALRPMVLQGLAYLLGAIRVDDKDLCKLVAEFWRDFSRDLFDTAAAAVSRAGGPSAALAAFTAATGGADAAKGASADAALHGAMAAHPRVMNYSRLLSELRLVGTELMPKPEEVLVEKDASGDVVRSFTRDTDALALYDVMREMMVYLTHLDPADTDGIIVAKLSRQVDGSEWSWERLNALCWAAGSVSGTMSEEHEKRFLITVIRDLLHLVTLRPGKNNKAVVASNIMYVVGQYPRFLSSHWKFLKTVVYKLFEFMHERHEGVQDMACDTFLKLAQRCSSCFVALQPRESRTFVEELVSNVDTIIADLEPHQVQAFFEAAGCMVAAHPNMSTQESLTDALLRLPREALDAHVARAASSLDSLRSADATRDLSRIFANYERVARAVGRGFSRHAASVFLTVLSLYRTYTGFVSAGAATMGTMAVTMADGAAIQRVRRAILGFLRAFVRNNRDKAVLMEHFMPHLVKASGRADVCMVESFAGEPPLARLPEVLDVFRAAALTLKTDGTAVLSSIVPRLLRPAVELISANYDDHPDMRVALYRFTQTLSRHCAPALFAMAPADQKLYLDTLLWGIKHHNPFVAERAGLALRDFLGALAGSPGEHASAFFCAFAVTMVHDLLFVLTDRMHKAQFVVHVELLRGLFDVLANTTLIPRPIWDQASEPQAAGTTNSQYVCGRIASSLASAFPNLTREQVHRFVSGLADTSKPVAAYRTSVRDFLIESLSFNVSDSAALWRAEQAAKLASEHERKAAVPGLQKAAAQPALGMRPDAAAQAAGGDHASQLASMAVLDDMDDDDF</sequence>
<dbReference type="PANTHER" id="PTHR11223">
    <property type="entry name" value="EXPORTIN 1/5"/>
    <property type="match status" value="1"/>
</dbReference>
<dbReference type="EMBL" id="VLTL01000032">
    <property type="protein sequence ID" value="KAA0167645.1"/>
    <property type="molecule type" value="Genomic_DNA"/>
</dbReference>
<dbReference type="GO" id="GO:0000056">
    <property type="term" value="P:ribosomal small subunit export from nucleus"/>
    <property type="evidence" value="ECO:0007669"/>
    <property type="project" value="TreeGrafter"/>
</dbReference>
<dbReference type="Gene3D" id="1.25.10.10">
    <property type="entry name" value="Leucine-rich Repeat Variant"/>
    <property type="match status" value="1"/>
</dbReference>
<evidence type="ECO:0000256" key="4">
    <source>
        <dbReference type="ARBA" id="ARBA00022816"/>
    </source>
</evidence>
<dbReference type="Pfam" id="PF18787">
    <property type="entry name" value="CRM1_repeat_3"/>
    <property type="match status" value="1"/>
</dbReference>
<dbReference type="GO" id="GO:0051028">
    <property type="term" value="P:mRNA transport"/>
    <property type="evidence" value="ECO:0007669"/>
    <property type="project" value="UniProtKB-KW"/>
</dbReference>
<dbReference type="InterPro" id="IPR041235">
    <property type="entry name" value="Exp1_repeat_2"/>
</dbReference>
<dbReference type="Pfam" id="PF08389">
    <property type="entry name" value="Xpo1"/>
    <property type="match status" value="1"/>
</dbReference>
<proteinExistence type="inferred from homology"/>
<keyword evidence="4" id="KW-0509">mRNA transport</keyword>
<dbReference type="GO" id="GO:0005634">
    <property type="term" value="C:nucleus"/>
    <property type="evidence" value="ECO:0007669"/>
    <property type="project" value="UniProtKB-SubCell"/>
</dbReference>
<accession>A0A5A8DQA4</accession>
<organism evidence="9 10">
    <name type="scientific">Cafeteria roenbergensis</name>
    <name type="common">Marine flagellate</name>
    <dbReference type="NCBI Taxonomy" id="33653"/>
    <lineage>
        <taxon>Eukaryota</taxon>
        <taxon>Sar</taxon>
        <taxon>Stramenopiles</taxon>
        <taxon>Bigyra</taxon>
        <taxon>Opalozoa</taxon>
        <taxon>Bicosoecida</taxon>
        <taxon>Cafeteriaceae</taxon>
        <taxon>Cafeteria</taxon>
    </lineage>
</organism>
<dbReference type="SMART" id="SM01102">
    <property type="entry name" value="CRM1_C"/>
    <property type="match status" value="1"/>
</dbReference>
<dbReference type="GO" id="GO:0005049">
    <property type="term" value="F:nuclear export signal receptor activity"/>
    <property type="evidence" value="ECO:0007669"/>
    <property type="project" value="InterPro"/>
</dbReference>
<evidence type="ECO:0000313" key="10">
    <source>
        <dbReference type="Proteomes" id="UP000324907"/>
    </source>
</evidence>
<evidence type="ECO:0000256" key="2">
    <source>
        <dbReference type="ARBA" id="ARBA00009466"/>
    </source>
</evidence>
<dbReference type="PROSITE" id="PS50166">
    <property type="entry name" value="IMPORTIN_B_NT"/>
    <property type="match status" value="1"/>
</dbReference>
<evidence type="ECO:0000256" key="7">
    <source>
        <dbReference type="ARBA" id="ARBA00073514"/>
    </source>
</evidence>
<protein>
    <recommendedName>
        <fullName evidence="7">Exportin-1</fullName>
    </recommendedName>
</protein>
<comment type="similarity">
    <text evidence="2">Belongs to the exportin family.</text>
</comment>
<reference evidence="9 10" key="1">
    <citation type="submission" date="2019-07" db="EMBL/GenBank/DDBJ databases">
        <title>Genomes of Cafeteria roenbergensis.</title>
        <authorList>
            <person name="Fischer M.G."/>
            <person name="Hackl T."/>
            <person name="Roman M."/>
        </authorList>
    </citation>
    <scope>NUCLEOTIDE SEQUENCE [LARGE SCALE GENOMIC DNA]</scope>
    <source>
        <strain evidence="9 10">RCC970-E3</strain>
    </source>
</reference>
<dbReference type="FunFam" id="1.25.10.10:FF:001255">
    <property type="entry name" value="Exportin 1"/>
    <property type="match status" value="1"/>
</dbReference>
<dbReference type="InterPro" id="IPR014877">
    <property type="entry name" value="XPO1_C_dom"/>
</dbReference>
<dbReference type="InterPro" id="IPR011989">
    <property type="entry name" value="ARM-like"/>
</dbReference>
<keyword evidence="3" id="KW-0813">Transport</keyword>
<comment type="caution">
    <text evidence="9">The sequence shown here is derived from an EMBL/GenBank/DDBJ whole genome shotgun (WGS) entry which is preliminary data.</text>
</comment>
<evidence type="ECO:0000259" key="8">
    <source>
        <dbReference type="PROSITE" id="PS50166"/>
    </source>
</evidence>
<dbReference type="GO" id="GO:0005737">
    <property type="term" value="C:cytoplasm"/>
    <property type="evidence" value="ECO:0007669"/>
    <property type="project" value="TreeGrafter"/>
</dbReference>
<keyword evidence="6" id="KW-0539">Nucleus</keyword>
<comment type="subcellular location">
    <subcellularLocation>
        <location evidence="1">Nucleus</location>
    </subcellularLocation>
</comment>
<keyword evidence="5" id="KW-0653">Protein transport</keyword>
<gene>
    <name evidence="9" type="ORF">FNF28_02713</name>
</gene>
<dbReference type="Pfam" id="PF03810">
    <property type="entry name" value="IBN_N"/>
    <property type="match status" value="1"/>
</dbReference>
<dbReference type="InterPro" id="IPR001494">
    <property type="entry name" value="Importin-beta_N"/>
</dbReference>